<dbReference type="Proteomes" id="UP000741013">
    <property type="component" value="Unassembled WGS sequence"/>
</dbReference>
<gene>
    <name evidence="7" type="ORF">JOM49_006334</name>
</gene>
<proteinExistence type="inferred from homology"/>
<dbReference type="PIRSF" id="PIRSF005859">
    <property type="entry name" value="PBR"/>
    <property type="match status" value="1"/>
</dbReference>
<comment type="caution">
    <text evidence="7">The sequence shown here is derived from an EMBL/GenBank/DDBJ whole genome shotgun (WGS) entry which is preliminary data.</text>
</comment>
<comment type="subcellular location">
    <subcellularLocation>
        <location evidence="1">Membrane</location>
        <topology evidence="1">Multi-pass membrane protein</topology>
    </subcellularLocation>
</comment>
<organism evidence="7 8">
    <name type="scientific">Amycolatopsis magusensis</name>
    <dbReference type="NCBI Taxonomy" id="882444"/>
    <lineage>
        <taxon>Bacteria</taxon>
        <taxon>Bacillati</taxon>
        <taxon>Actinomycetota</taxon>
        <taxon>Actinomycetes</taxon>
        <taxon>Pseudonocardiales</taxon>
        <taxon>Pseudonocardiaceae</taxon>
        <taxon>Amycolatopsis</taxon>
    </lineage>
</organism>
<dbReference type="InterPro" id="IPR038330">
    <property type="entry name" value="TspO/MBR-related_sf"/>
</dbReference>
<dbReference type="Pfam" id="PF03073">
    <property type="entry name" value="TspO_MBR"/>
    <property type="match status" value="1"/>
</dbReference>
<keyword evidence="5 6" id="KW-0472">Membrane</keyword>
<comment type="similarity">
    <text evidence="2">Belongs to the TspO/BZRP family.</text>
</comment>
<dbReference type="CDD" id="cd15904">
    <property type="entry name" value="TSPO_MBR"/>
    <property type="match status" value="1"/>
</dbReference>
<dbReference type="PANTHER" id="PTHR10057:SF0">
    <property type="entry name" value="TRANSLOCATOR PROTEIN"/>
    <property type="match status" value="1"/>
</dbReference>
<feature type="transmembrane region" description="Helical" evidence="6">
    <location>
        <begin position="12"/>
        <end position="32"/>
    </location>
</feature>
<dbReference type="Gene3D" id="1.20.1260.100">
    <property type="entry name" value="TspO/MBR protein"/>
    <property type="match status" value="1"/>
</dbReference>
<evidence type="ECO:0000256" key="5">
    <source>
        <dbReference type="ARBA" id="ARBA00023136"/>
    </source>
</evidence>
<name>A0ABS4Q121_9PSEU</name>
<dbReference type="PANTHER" id="PTHR10057">
    <property type="entry name" value="PERIPHERAL-TYPE BENZODIAZEPINE RECEPTOR"/>
    <property type="match status" value="1"/>
</dbReference>
<protein>
    <submittedName>
        <fullName evidence="7">Tryptophan-rich sensory protein</fullName>
    </submittedName>
</protein>
<evidence type="ECO:0000256" key="2">
    <source>
        <dbReference type="ARBA" id="ARBA00007524"/>
    </source>
</evidence>
<reference evidence="7 8" key="1">
    <citation type="submission" date="2021-03" db="EMBL/GenBank/DDBJ databases">
        <title>Sequencing the genomes of 1000 actinobacteria strains.</title>
        <authorList>
            <person name="Klenk H.-P."/>
        </authorList>
    </citation>
    <scope>NUCLEOTIDE SEQUENCE [LARGE SCALE GENOMIC DNA]</scope>
    <source>
        <strain evidence="7 8">DSM 45510</strain>
    </source>
</reference>
<dbReference type="RefSeq" id="WP_209667771.1">
    <property type="nucleotide sequence ID" value="NZ_JAGGMS010000001.1"/>
</dbReference>
<dbReference type="InterPro" id="IPR004307">
    <property type="entry name" value="TspO_MBR"/>
</dbReference>
<evidence type="ECO:0000256" key="6">
    <source>
        <dbReference type="SAM" id="Phobius"/>
    </source>
</evidence>
<evidence type="ECO:0000256" key="4">
    <source>
        <dbReference type="ARBA" id="ARBA00022989"/>
    </source>
</evidence>
<evidence type="ECO:0000256" key="1">
    <source>
        <dbReference type="ARBA" id="ARBA00004141"/>
    </source>
</evidence>
<sequence length="159" mass="16672">MTTTSGKPVSPALVLAGFIAAVAVVAVAGALASTDAPAVYASLNLPAWAPPAWLFGPVWTVLYLAIAVSGWLYWRAGGDRRGFTVYGVNLVLNLAWTPLFFGAGAYGVALADIALLDAAVVATILLFRRRSPLAAWLQVPYLAWVLFATALNTAIVVLN</sequence>
<keyword evidence="3 6" id="KW-0812">Transmembrane</keyword>
<evidence type="ECO:0000313" key="7">
    <source>
        <dbReference type="EMBL" id="MBP2184808.1"/>
    </source>
</evidence>
<keyword evidence="8" id="KW-1185">Reference proteome</keyword>
<evidence type="ECO:0000256" key="3">
    <source>
        <dbReference type="ARBA" id="ARBA00022692"/>
    </source>
</evidence>
<accession>A0ABS4Q121</accession>
<feature type="transmembrane region" description="Helical" evidence="6">
    <location>
        <begin position="52"/>
        <end position="74"/>
    </location>
</feature>
<evidence type="ECO:0000313" key="8">
    <source>
        <dbReference type="Proteomes" id="UP000741013"/>
    </source>
</evidence>
<dbReference type="EMBL" id="JAGGMS010000001">
    <property type="protein sequence ID" value="MBP2184808.1"/>
    <property type="molecule type" value="Genomic_DNA"/>
</dbReference>
<keyword evidence="4 6" id="KW-1133">Transmembrane helix</keyword>
<feature type="transmembrane region" description="Helical" evidence="6">
    <location>
        <begin position="139"/>
        <end position="158"/>
    </location>
</feature>